<comment type="subcellular location">
    <subcellularLocation>
        <location evidence="1">Cell membrane</location>
        <topology evidence="1">Multi-pass membrane protein</topology>
    </subcellularLocation>
</comment>
<evidence type="ECO:0000256" key="1">
    <source>
        <dbReference type="ARBA" id="ARBA00004651"/>
    </source>
</evidence>
<gene>
    <name evidence="6" type="ORF">J2Z60_000506</name>
</gene>
<dbReference type="Gene3D" id="1.20.1110.10">
    <property type="entry name" value="Calcium-transporting ATPase, transmembrane domain"/>
    <property type="match status" value="1"/>
</dbReference>
<evidence type="ECO:0000256" key="3">
    <source>
        <dbReference type="ARBA" id="ARBA00022475"/>
    </source>
</evidence>
<dbReference type="Proteomes" id="UP001519292">
    <property type="component" value="Unassembled WGS sequence"/>
</dbReference>
<feature type="transmembrane region" description="Helical" evidence="4">
    <location>
        <begin position="79"/>
        <end position="98"/>
    </location>
</feature>
<dbReference type="InterPro" id="IPR008250">
    <property type="entry name" value="ATPase_P-typ_transduc_dom_A_sf"/>
</dbReference>
<proteinExistence type="inferred from homology"/>
<evidence type="ECO:0000259" key="5">
    <source>
        <dbReference type="SMART" id="SM00831"/>
    </source>
</evidence>
<dbReference type="InterPro" id="IPR004014">
    <property type="entry name" value="ATPase_P-typ_cation-transptr_N"/>
</dbReference>
<dbReference type="SUPFAM" id="SSF81653">
    <property type="entry name" value="Calcium ATPase, transduction domain A"/>
    <property type="match status" value="1"/>
</dbReference>
<keyword evidence="7" id="KW-1185">Reference proteome</keyword>
<keyword evidence="4" id="KW-0812">Transmembrane</keyword>
<dbReference type="SMART" id="SM00831">
    <property type="entry name" value="Cation_ATPase_N"/>
    <property type="match status" value="1"/>
</dbReference>
<comment type="similarity">
    <text evidence="2">Belongs to the cation transport ATPase (P-type) (TC 3.A.3) family. Type IIA subfamily.</text>
</comment>
<dbReference type="PANTHER" id="PTHR43294">
    <property type="entry name" value="SODIUM/POTASSIUM-TRANSPORTING ATPASE SUBUNIT ALPHA"/>
    <property type="match status" value="1"/>
</dbReference>
<keyword evidence="4" id="KW-0472">Membrane</keyword>
<feature type="domain" description="Cation-transporting P-type ATPase N-terminal" evidence="5">
    <location>
        <begin position="1"/>
        <end position="68"/>
    </location>
</feature>
<accession>A0ABS4MCD1</accession>
<dbReference type="RefSeq" id="WP_209686079.1">
    <property type="nucleotide sequence ID" value="NZ_JAGGLU010000002.1"/>
</dbReference>
<keyword evidence="3" id="KW-1003">Cell membrane</keyword>
<dbReference type="Pfam" id="PF00690">
    <property type="entry name" value="Cation_ATPase_N"/>
    <property type="match status" value="1"/>
</dbReference>
<dbReference type="InterPro" id="IPR059000">
    <property type="entry name" value="ATPase_P-type_domA"/>
</dbReference>
<evidence type="ECO:0000313" key="7">
    <source>
        <dbReference type="Proteomes" id="UP001519292"/>
    </source>
</evidence>
<comment type="caution">
    <text evidence="6">The sequence shown here is derived from an EMBL/GenBank/DDBJ whole genome shotgun (WGS) entry which is preliminary data.</text>
</comment>
<name>A0ABS4MCD1_9LACO</name>
<evidence type="ECO:0000256" key="4">
    <source>
        <dbReference type="SAM" id="Phobius"/>
    </source>
</evidence>
<dbReference type="Gene3D" id="2.70.150.10">
    <property type="entry name" value="Calcium-transporting ATPase, cytoplasmic transduction domain A"/>
    <property type="match status" value="1"/>
</dbReference>
<feature type="transmembrane region" description="Helical" evidence="4">
    <location>
        <begin position="49"/>
        <end position="72"/>
    </location>
</feature>
<dbReference type="SUPFAM" id="SSF81665">
    <property type="entry name" value="Calcium ATPase, transmembrane domain M"/>
    <property type="match status" value="1"/>
</dbReference>
<dbReference type="InterPro" id="IPR023298">
    <property type="entry name" value="ATPase_P-typ_TM_dom_sf"/>
</dbReference>
<keyword evidence="4" id="KW-1133">Transmembrane helix</keyword>
<dbReference type="EMBL" id="JAGGLU010000002">
    <property type="protein sequence ID" value="MBP2057342.1"/>
    <property type="molecule type" value="Genomic_DNA"/>
</dbReference>
<dbReference type="PANTHER" id="PTHR43294:SF21">
    <property type="entry name" value="CATION TRANSPORTING ATPASE"/>
    <property type="match status" value="1"/>
</dbReference>
<sequence>MIAQEDKFATLQRLQTSISGLTQIDAAQRLQKCGPNQVSNKEVRSRFNWFMPFAAVLLVIAAGLLLGDFLLIPARHRSYNVAIIVLIMGLVLATVSIIQKMQAGSNNNNLNTQFTINVTRDCQDQELALEDIVVGDIINLSAGDIVPADMRLLSSEDLVCTLNAMNKAPHSIAKSAEMKPELDRLDDYLNYPNIVYGGTSVISGSGIGVVFATGDKTILKRPASQAVQSKIKETILGQ</sequence>
<reference evidence="6 7" key="1">
    <citation type="submission" date="2021-03" db="EMBL/GenBank/DDBJ databases">
        <title>Genomic Encyclopedia of Type Strains, Phase IV (KMG-IV): sequencing the most valuable type-strain genomes for metagenomic binning, comparative biology and taxonomic classification.</title>
        <authorList>
            <person name="Goeker M."/>
        </authorList>
    </citation>
    <scope>NUCLEOTIDE SEQUENCE [LARGE SCALE GENOMIC DNA]</scope>
    <source>
        <strain evidence="6 7">DSM 101872</strain>
    </source>
</reference>
<organism evidence="6 7">
    <name type="scientific">Lactobacillus colini</name>
    <dbReference type="NCBI Taxonomy" id="1819254"/>
    <lineage>
        <taxon>Bacteria</taxon>
        <taxon>Bacillati</taxon>
        <taxon>Bacillota</taxon>
        <taxon>Bacilli</taxon>
        <taxon>Lactobacillales</taxon>
        <taxon>Lactobacillaceae</taxon>
        <taxon>Lactobacillus</taxon>
    </lineage>
</organism>
<evidence type="ECO:0000256" key="2">
    <source>
        <dbReference type="ARBA" id="ARBA00005675"/>
    </source>
</evidence>
<dbReference type="InterPro" id="IPR050510">
    <property type="entry name" value="Cation_transp_ATPase_P-type"/>
</dbReference>
<protein>
    <submittedName>
        <fullName evidence="6">Magnesium-transporting ATPase (P-type)</fullName>
    </submittedName>
</protein>
<dbReference type="Pfam" id="PF00122">
    <property type="entry name" value="E1-E2_ATPase"/>
    <property type="match status" value="1"/>
</dbReference>
<evidence type="ECO:0000313" key="6">
    <source>
        <dbReference type="EMBL" id="MBP2057342.1"/>
    </source>
</evidence>